<organism evidence="1">
    <name type="scientific">Anguilla anguilla</name>
    <name type="common">European freshwater eel</name>
    <name type="synonym">Muraena anguilla</name>
    <dbReference type="NCBI Taxonomy" id="7936"/>
    <lineage>
        <taxon>Eukaryota</taxon>
        <taxon>Metazoa</taxon>
        <taxon>Chordata</taxon>
        <taxon>Craniata</taxon>
        <taxon>Vertebrata</taxon>
        <taxon>Euteleostomi</taxon>
        <taxon>Actinopterygii</taxon>
        <taxon>Neopterygii</taxon>
        <taxon>Teleostei</taxon>
        <taxon>Anguilliformes</taxon>
        <taxon>Anguillidae</taxon>
        <taxon>Anguilla</taxon>
    </lineage>
</organism>
<accession>A0A0E9X4C2</accession>
<reference evidence="1" key="1">
    <citation type="submission" date="2014-11" db="EMBL/GenBank/DDBJ databases">
        <authorList>
            <person name="Amaro Gonzalez C."/>
        </authorList>
    </citation>
    <scope>NUCLEOTIDE SEQUENCE</scope>
</reference>
<dbReference type="AlphaFoldDB" id="A0A0E9X4C2"/>
<protein>
    <submittedName>
        <fullName evidence="1">Uncharacterized protein</fullName>
    </submittedName>
</protein>
<proteinExistence type="predicted"/>
<name>A0A0E9X4C2_ANGAN</name>
<sequence>MYLSPQPLTSKSAKPQRTVDYNSVVLYIPNTLRNKLCTITLPEPLVQMLLTEYTISSNLDWYLDYLILQQSLNPVKHFDSKASPDSFIHVLKSSVGGLLLCMGLRNKWVQIRGPDKFLTKQFSGLTNTLFPTNGKYSLSSNKS</sequence>
<dbReference type="EMBL" id="GBXM01011281">
    <property type="protein sequence ID" value="JAH97296.1"/>
    <property type="molecule type" value="Transcribed_RNA"/>
</dbReference>
<reference evidence="1" key="2">
    <citation type="journal article" date="2015" name="Fish Shellfish Immunol.">
        <title>Early steps in the European eel (Anguilla anguilla)-Vibrio vulnificus interaction in the gills: Role of the RtxA13 toxin.</title>
        <authorList>
            <person name="Callol A."/>
            <person name="Pajuelo D."/>
            <person name="Ebbesson L."/>
            <person name="Teles M."/>
            <person name="MacKenzie S."/>
            <person name="Amaro C."/>
        </authorList>
    </citation>
    <scope>NUCLEOTIDE SEQUENCE</scope>
</reference>
<evidence type="ECO:0000313" key="1">
    <source>
        <dbReference type="EMBL" id="JAH97296.1"/>
    </source>
</evidence>